<protein>
    <submittedName>
        <fullName evidence="2">ParB domain protein nuclease</fullName>
    </submittedName>
</protein>
<evidence type="ECO:0000313" key="2">
    <source>
        <dbReference type="EMBL" id="ACP45553.1"/>
    </source>
</evidence>
<dbReference type="HOGENOM" id="CLU_1182920_0_0_2"/>
<dbReference type="Pfam" id="PF02195">
    <property type="entry name" value="ParB_N"/>
    <property type="match status" value="1"/>
</dbReference>
<proteinExistence type="predicted"/>
<accession>C3NE14</accession>
<dbReference type="SUPFAM" id="SSF110849">
    <property type="entry name" value="ParB/Sulfiredoxin"/>
    <property type="match status" value="1"/>
</dbReference>
<dbReference type="SMART" id="SM00470">
    <property type="entry name" value="ParB"/>
    <property type="match status" value="1"/>
</dbReference>
<organism evidence="2 3">
    <name type="scientific">Saccharolobus islandicus (strain Y.G.57.14 / Yellowstone #1)</name>
    <name type="common">Sulfolobus islandicus</name>
    <dbReference type="NCBI Taxonomy" id="439386"/>
    <lineage>
        <taxon>Archaea</taxon>
        <taxon>Thermoproteota</taxon>
        <taxon>Thermoprotei</taxon>
        <taxon>Sulfolobales</taxon>
        <taxon>Sulfolobaceae</taxon>
        <taxon>Saccharolobus</taxon>
    </lineage>
</organism>
<evidence type="ECO:0000259" key="1">
    <source>
        <dbReference type="SMART" id="SM00470"/>
    </source>
</evidence>
<gene>
    <name evidence="2" type="ordered locus">YG5714_1287</name>
</gene>
<dbReference type="EMBL" id="CP001403">
    <property type="protein sequence ID" value="ACP45553.1"/>
    <property type="molecule type" value="Genomic_DNA"/>
</dbReference>
<name>C3NE14_SACI7</name>
<evidence type="ECO:0000313" key="3">
    <source>
        <dbReference type="Proteomes" id="UP000002308"/>
    </source>
</evidence>
<dbReference type="InterPro" id="IPR036086">
    <property type="entry name" value="ParB/Sulfiredoxin_sf"/>
</dbReference>
<dbReference type="GeneID" id="58787490"/>
<sequence>MLTLNDGKRYDPNDPEQRECLRKAKCYIDRTVDPPVIRYIADDDLIIIGWVWLTANGELKANGVRVVKGDGYFVYNNKKFPPGVYYLIRKNGREMLLSEKTLNILFKDDVYVIVPIEIIQEHPEIKRFKEELFKDVNDKKLEELLEDSIRNYGIIRPLIVDRRYRLIDGYFRYSVAKKLGIKKVIVLRRSYDVDEDFDKALEDIAKYDVIQAYEFQKFLKKFCKKIKHPICNKK</sequence>
<dbReference type="Gene3D" id="3.90.1530.10">
    <property type="entry name" value="Conserved hypothetical protein from pyrococcus furiosus pfu- 392566-001, ParB domain"/>
    <property type="match status" value="1"/>
</dbReference>
<dbReference type="AlphaFoldDB" id="C3NE14"/>
<feature type="domain" description="ParB-like N-terminal" evidence="1">
    <location>
        <begin position="112"/>
        <end position="204"/>
    </location>
</feature>
<dbReference type="RefSeq" id="WP_012716142.1">
    <property type="nucleotide sequence ID" value="NC_012622.1"/>
</dbReference>
<dbReference type="KEGG" id="siy:YG5714_1287"/>
<reference evidence="2 3" key="1">
    <citation type="journal article" date="2009" name="Proc. Natl. Acad. Sci. U.S.A.">
        <title>Biogeography of the Sulfolobus islandicus pan-genome.</title>
        <authorList>
            <person name="Reno M.L."/>
            <person name="Held N.L."/>
            <person name="Fields C.J."/>
            <person name="Burke P.V."/>
            <person name="Whitaker R.J."/>
        </authorList>
    </citation>
    <scope>NUCLEOTIDE SEQUENCE [LARGE SCALE GENOMIC DNA]</scope>
    <source>
        <strain evidence="3">Y.G.57.14 / Yellowstone #1</strain>
    </source>
</reference>
<dbReference type="Proteomes" id="UP000002308">
    <property type="component" value="Chromosome"/>
</dbReference>
<dbReference type="InterPro" id="IPR003115">
    <property type="entry name" value="ParB_N"/>
</dbReference>